<dbReference type="InterPro" id="IPR000834">
    <property type="entry name" value="Peptidase_M14"/>
</dbReference>
<dbReference type="Proteomes" id="UP000309174">
    <property type="component" value="Unassembled WGS sequence"/>
</dbReference>
<dbReference type="OrthoDB" id="9758209at2"/>
<name>A0A5C4JIR4_9ACTN</name>
<dbReference type="SUPFAM" id="SSF53187">
    <property type="entry name" value="Zn-dependent exopeptidases"/>
    <property type="match status" value="1"/>
</dbReference>
<dbReference type="SUPFAM" id="SSF52317">
    <property type="entry name" value="Class I glutamine amidotransferase-like"/>
    <property type="match status" value="1"/>
</dbReference>
<evidence type="ECO:0000313" key="4">
    <source>
        <dbReference type="Proteomes" id="UP000309174"/>
    </source>
</evidence>
<feature type="chain" id="PRO_5023118317" description="Peptidase M14 domain-containing protein" evidence="1">
    <location>
        <begin position="27"/>
        <end position="880"/>
    </location>
</feature>
<dbReference type="RefSeq" id="WP_138643662.1">
    <property type="nucleotide sequence ID" value="NZ_VCKW01000012.1"/>
</dbReference>
<evidence type="ECO:0000256" key="1">
    <source>
        <dbReference type="SAM" id="SignalP"/>
    </source>
</evidence>
<gene>
    <name evidence="3" type="ORF">ETD83_03980</name>
</gene>
<organism evidence="3 4">
    <name type="scientific">Actinomadura soli</name>
    <dbReference type="NCBI Taxonomy" id="2508997"/>
    <lineage>
        <taxon>Bacteria</taxon>
        <taxon>Bacillati</taxon>
        <taxon>Actinomycetota</taxon>
        <taxon>Actinomycetes</taxon>
        <taxon>Streptosporangiales</taxon>
        <taxon>Thermomonosporaceae</taxon>
        <taxon>Actinomadura</taxon>
    </lineage>
</organism>
<dbReference type="EMBL" id="VCKW01000012">
    <property type="protein sequence ID" value="TMR06622.1"/>
    <property type="molecule type" value="Genomic_DNA"/>
</dbReference>
<protein>
    <recommendedName>
        <fullName evidence="2">Peptidase M14 domain-containing protein</fullName>
    </recommendedName>
</protein>
<evidence type="ECO:0000259" key="2">
    <source>
        <dbReference type="Pfam" id="PF00246"/>
    </source>
</evidence>
<keyword evidence="1" id="KW-0732">Signal</keyword>
<dbReference type="InterPro" id="IPR029062">
    <property type="entry name" value="Class_I_gatase-like"/>
</dbReference>
<dbReference type="AlphaFoldDB" id="A0A5C4JIR4"/>
<feature type="signal peptide" evidence="1">
    <location>
        <begin position="1"/>
        <end position="26"/>
    </location>
</feature>
<dbReference type="GO" id="GO:0008270">
    <property type="term" value="F:zinc ion binding"/>
    <property type="evidence" value="ECO:0007669"/>
    <property type="project" value="InterPro"/>
</dbReference>
<sequence>MLSRVTSRAAAALVALVMLVGVPLHADAFGAGSSVSRNAQAKHIPAPQSYFGFAMGTTGKLAGFDKIKQYFRLVADRSDRVTYQVADKTTMGNDYPVLFVSSPRNLRNLDQIVRDNQRLAEPRGISEQEARRLSERSKPVYLLEGTLHSTEVGNTQALVDIVHRFATEDSDYTETVLDNAVLMVIPSGNPDGQHLVVDHFNKTAGTEYNRVYPDLYHKYVGHDDNRDWFMFTQREIRTRVRLEQAYRPVVGHYMHQAGTTGPRLWTPPYDEPLGSGVDPITLQSATSQGQQAARALTAEGKKGVGTDDAYGIFWNADVMGFSTFLGTSLFLTEIASARDLAYPYTSPDGRPLGSQNRSMRMLQPYDKNSWTLEQIVAYAKTAAYAGIENVAKNPESWLFNNLYQTNRNGAALPDVEPGTPHAYVIPAGQRDPFAVLEMMRIFEFGRAEIEQARAPFTAGGKTYAAGSYVLRTRQPLGRWIDQLLKIDKYPEQAARKCGQCPLIMPYSETTDNLGLLLGVDVDPVEQAFTASLQRVHRVLPQPVRMPAEPRGAYLVAPESYGVAHVLSRLQKAAVPTFRSAEKFEAAGRTFAPGTVVVPPTAAARQALQGVSADTGLQVHGSDELPKVDGFTLKQGTKVGLIRGANNMPGGWMTWMFDHYGIDYKVVSADDYGDLAGKYDTIVLADGVSRNTIVNGLDPAKNPPEFRWARGVGEEGWTRLADYVSGGGNLVAIGSAAETARQLLKLPIENAAPSDPAKLNAPGALLRATYDPEVPAAWGMPESGAVWFNRDAAYKLTGDGQVASRYPGEGDLLVSGYAAGTETLNGLANVATFEVGKGHATVAGSEITFRSWPRQTWPIVVNSIYQGPSKPGRSGETDERN</sequence>
<dbReference type="GO" id="GO:0006508">
    <property type="term" value="P:proteolysis"/>
    <property type="evidence" value="ECO:0007669"/>
    <property type="project" value="InterPro"/>
</dbReference>
<comment type="caution">
    <text evidence="3">The sequence shown here is derived from an EMBL/GenBank/DDBJ whole genome shotgun (WGS) entry which is preliminary data.</text>
</comment>
<accession>A0A5C4JIR4</accession>
<dbReference type="GO" id="GO:0004181">
    <property type="term" value="F:metallocarboxypeptidase activity"/>
    <property type="evidence" value="ECO:0007669"/>
    <property type="project" value="InterPro"/>
</dbReference>
<keyword evidence="4" id="KW-1185">Reference proteome</keyword>
<evidence type="ECO:0000313" key="3">
    <source>
        <dbReference type="EMBL" id="TMR06622.1"/>
    </source>
</evidence>
<reference evidence="3 4" key="1">
    <citation type="submission" date="2019-05" db="EMBL/GenBank/DDBJ databases">
        <title>Draft genome sequence of Actinomadura sp. 14C53.</title>
        <authorList>
            <person name="Saricaoglu S."/>
            <person name="Isik K."/>
        </authorList>
    </citation>
    <scope>NUCLEOTIDE SEQUENCE [LARGE SCALE GENOMIC DNA]</scope>
    <source>
        <strain evidence="3 4">14C53</strain>
    </source>
</reference>
<proteinExistence type="predicted"/>
<dbReference type="Pfam" id="PF00246">
    <property type="entry name" value="Peptidase_M14"/>
    <property type="match status" value="1"/>
</dbReference>
<feature type="domain" description="Peptidase M14" evidence="2">
    <location>
        <begin position="69"/>
        <end position="258"/>
    </location>
</feature>
<dbReference type="Gene3D" id="3.40.630.10">
    <property type="entry name" value="Zn peptidases"/>
    <property type="match status" value="1"/>
</dbReference>